<dbReference type="SUPFAM" id="SSF55608">
    <property type="entry name" value="Homing endonucleases"/>
    <property type="match status" value="2"/>
</dbReference>
<feature type="domain" description="Homing endonuclease LAGLIDADG" evidence="1">
    <location>
        <begin position="11"/>
        <end position="51"/>
    </location>
</feature>
<evidence type="ECO:0000313" key="2">
    <source>
        <dbReference type="EMBL" id="PIS14384.1"/>
    </source>
</evidence>
<evidence type="ECO:0000259" key="1">
    <source>
        <dbReference type="Pfam" id="PF14528"/>
    </source>
</evidence>
<gene>
    <name evidence="2" type="ORF">COT64_02915</name>
</gene>
<dbReference type="EMBL" id="PEZI01000061">
    <property type="protein sequence ID" value="PIS14384.1"/>
    <property type="molecule type" value="Genomic_DNA"/>
</dbReference>
<proteinExistence type="predicted"/>
<dbReference type="AlphaFoldDB" id="A0A2H0WP18"/>
<dbReference type="Proteomes" id="UP000230775">
    <property type="component" value="Unassembled WGS sequence"/>
</dbReference>
<name>A0A2H0WP18_9BACT</name>
<dbReference type="InterPro" id="IPR027434">
    <property type="entry name" value="Homing_endonucl"/>
</dbReference>
<reference evidence="3" key="1">
    <citation type="submission" date="2017-09" db="EMBL/GenBank/DDBJ databases">
        <title>Depth-based differentiation of microbial function through sediment-hosted aquifers and enrichment of novel symbionts in the deep terrestrial subsurface.</title>
        <authorList>
            <person name="Probst A.J."/>
            <person name="Ladd B."/>
            <person name="Jarett J.K."/>
            <person name="Geller-Mcgrath D.E."/>
            <person name="Sieber C.M.K."/>
            <person name="Emerson J.B."/>
            <person name="Anantharaman K."/>
            <person name="Thomas B.C."/>
            <person name="Malmstrom R."/>
            <person name="Stieglmeier M."/>
            <person name="Klingl A."/>
            <person name="Woyke T."/>
            <person name="Ryan C.M."/>
            <person name="Banfield J.F."/>
        </authorList>
    </citation>
    <scope>NUCLEOTIDE SEQUENCE [LARGE SCALE GENOMIC DNA]</scope>
</reference>
<comment type="caution">
    <text evidence="2">The sequence shown here is derived from an EMBL/GenBank/DDBJ whole genome shotgun (WGS) entry which is preliminary data.</text>
</comment>
<organism evidence="2 3">
    <name type="scientific">Candidatus Shapirobacteria bacterium CG09_land_8_20_14_0_10_39_12</name>
    <dbReference type="NCBI Taxonomy" id="1974885"/>
    <lineage>
        <taxon>Bacteria</taxon>
        <taxon>Candidatus Shapironibacteriota</taxon>
    </lineage>
</organism>
<accession>A0A2H0WP18</accession>
<protein>
    <recommendedName>
        <fullName evidence="1">Homing endonuclease LAGLIDADG domain-containing protein</fullName>
    </recommendedName>
</protein>
<dbReference type="Gene3D" id="3.10.28.10">
    <property type="entry name" value="Homing endonucleases"/>
    <property type="match status" value="1"/>
</dbReference>
<evidence type="ECO:0000313" key="3">
    <source>
        <dbReference type="Proteomes" id="UP000230775"/>
    </source>
</evidence>
<sequence>MKWTSNLAYAVGLITSDGCLSPDGRHITLTSVDKQLLNTFKKCLNKNCKISLNPKGGYTNKKMAYRVQFSDVKLYNWLLKIGITPNKSLTIGPLKINLKYFRDFLRGHLDGDGSIIHYKDKYLTHIKASYVYDRLFIYFISASSEHLKWLRSQITLTKGLRGSISKTVDLRTNQKGSSMYKLKFSTKEAKQLLNWIYYKLNLPKLKRKFKIAEPYLVK</sequence>
<dbReference type="GO" id="GO:0004519">
    <property type="term" value="F:endonuclease activity"/>
    <property type="evidence" value="ECO:0007669"/>
    <property type="project" value="InterPro"/>
</dbReference>
<dbReference type="Pfam" id="PF14528">
    <property type="entry name" value="LAGLIDADG_3"/>
    <property type="match status" value="1"/>
</dbReference>
<dbReference type="InterPro" id="IPR004860">
    <property type="entry name" value="LAGLIDADG_dom"/>
</dbReference>